<dbReference type="PANTHER" id="PTHR13696">
    <property type="entry name" value="P-LOOP CONTAINING NUCLEOSIDE TRIPHOSPHATE HYDROLASE"/>
    <property type="match status" value="1"/>
</dbReference>
<geneLocation type="plasmid" evidence="2 3">
    <name>pRgalR602b</name>
</geneLocation>
<dbReference type="SUPFAM" id="SSF48452">
    <property type="entry name" value="TPR-like"/>
    <property type="match status" value="1"/>
</dbReference>
<dbReference type="HOGENOM" id="CLU_441358_0_0_5"/>
<proteinExistence type="predicted"/>
<keyword evidence="3" id="KW-1185">Reference proteome</keyword>
<dbReference type="RefSeq" id="WP_052451714.1">
    <property type="nucleotide sequence ID" value="NZ_CP006879.1"/>
</dbReference>
<gene>
    <name evidence="2" type="ORF">RGR602_PB00424</name>
</gene>
<dbReference type="InterPro" id="IPR050678">
    <property type="entry name" value="DNA_Partitioning_ATPase"/>
</dbReference>
<dbReference type="Gene3D" id="1.25.40.10">
    <property type="entry name" value="Tetratricopeptide repeat domain"/>
    <property type="match status" value="1"/>
</dbReference>
<organism evidence="2 3">
    <name type="scientific">Rhizobium gallicum bv. gallicum R602sp</name>
    <dbReference type="NCBI Taxonomy" id="1041138"/>
    <lineage>
        <taxon>Bacteria</taxon>
        <taxon>Pseudomonadati</taxon>
        <taxon>Pseudomonadota</taxon>
        <taxon>Alphaproteobacteria</taxon>
        <taxon>Hyphomicrobiales</taxon>
        <taxon>Rhizobiaceae</taxon>
        <taxon>Rhizobium/Agrobacterium group</taxon>
        <taxon>Rhizobium</taxon>
    </lineage>
</organism>
<reference evidence="2 3" key="1">
    <citation type="submission" date="2013-11" db="EMBL/GenBank/DDBJ databases">
        <title>Complete genome sequence of Rhizobium gallicum bv. gallicum R602.</title>
        <authorList>
            <person name="Bustos P."/>
            <person name="Santamaria R.I."/>
            <person name="Lozano L."/>
            <person name="Acosta J.L."/>
            <person name="Ormeno-Orrillo E."/>
            <person name="Rogel M.A."/>
            <person name="Romero D."/>
            <person name="Cevallos M.A."/>
            <person name="Martinez-Romero E."/>
            <person name="Gonzalez V."/>
        </authorList>
    </citation>
    <scope>NUCLEOTIDE SEQUENCE [LARGE SCALE GENOMIC DNA]</scope>
    <source>
        <strain evidence="2 3">R602</strain>
        <plasmid evidence="2 3">pRgalR602b</plasmid>
    </source>
</reference>
<evidence type="ECO:0000259" key="1">
    <source>
        <dbReference type="Pfam" id="PF13614"/>
    </source>
</evidence>
<feature type="domain" description="AAA" evidence="1">
    <location>
        <begin position="3"/>
        <end position="149"/>
    </location>
</feature>
<dbReference type="PANTHER" id="PTHR13696:SF52">
    <property type="entry name" value="PARA FAMILY PROTEIN CT_582"/>
    <property type="match status" value="1"/>
</dbReference>
<dbReference type="NCBIfam" id="NF047398">
    <property type="entry name" value="AAA_KGGVGR"/>
    <property type="match status" value="1"/>
</dbReference>
<dbReference type="Gene3D" id="3.40.50.300">
    <property type="entry name" value="P-loop containing nucleotide triphosphate hydrolases"/>
    <property type="match status" value="1"/>
</dbReference>
<dbReference type="KEGG" id="rga:RGR602_PB00424"/>
<dbReference type="CDD" id="cd02042">
    <property type="entry name" value="ParAB_family"/>
    <property type="match status" value="1"/>
</dbReference>
<keyword evidence="2" id="KW-0614">Plasmid</keyword>
<dbReference type="InterPro" id="IPR011990">
    <property type="entry name" value="TPR-like_helical_dom_sf"/>
</dbReference>
<accession>A0A0B4X7I7</accession>
<name>A0A0B4X7I7_9HYPH</name>
<sequence length="619" mass="68279">MFTITFYSYKGGVGRTMGLVNVAAELAQRGRKVLIVDFDLEAPGIPSFKQFSASDGRVGVVDYVTKYIDTSVAPDVSDFIVETNLETPSGSAPVWVIPAGKRDESYGQKLSSIDWQDLYENRSGYLLFEDLKQQIQADIRWFDYVLIDSRTGHTDVGGICTRQLADAITFMFFPNSQNISGLKTIVSEIRSDRHVGSKQTKLLFCPSNVPDLDDEDGILKAMLDDASRELGYEKPSATIRHYNSMSLIDQKIFVIDRPRTKLAAEYRSLTEALVQWNLEDRDGAVLALRRMTRELRARSQGGSRGADARPIPLNEIIGQLESISSIHGSDGEICWLMASLYHELGDFANEMEALSGAINAGVNVQKAHLNRAFILLSQSRRQDAQVDLHAVIGSPVTAPIELRSAIEALKIVDPHWIDVIERSPILEKLLPEDVSIISNALLTDATAVPVALRILVKGHREADGNEGVRADLCSDLVLALISSGEFTEAMKTIGDSRANVLRSGSIQDVFNYAMAEWGQTGSPSDELFDHVLGLGIADPDPEGANFYQCLALASAITRRGEDAFEYLGKAKELAVRGPIFSCWRYLYGGRPEMLVDLDAMEEAFKSGNIKPPVFQRNVH</sequence>
<protein>
    <submittedName>
        <fullName evidence="2">Tetratricopeptide repeat-containing protein</fullName>
    </submittedName>
</protein>
<evidence type="ECO:0000313" key="2">
    <source>
        <dbReference type="EMBL" id="AJD43954.1"/>
    </source>
</evidence>
<evidence type="ECO:0000313" key="3">
    <source>
        <dbReference type="Proteomes" id="UP000031368"/>
    </source>
</evidence>
<dbReference type="InterPro" id="IPR025669">
    <property type="entry name" value="AAA_dom"/>
</dbReference>
<dbReference type="Pfam" id="PF13614">
    <property type="entry name" value="AAA_31"/>
    <property type="match status" value="1"/>
</dbReference>
<dbReference type="EMBL" id="CP006879">
    <property type="protein sequence ID" value="AJD43954.1"/>
    <property type="molecule type" value="Genomic_DNA"/>
</dbReference>
<dbReference type="SUPFAM" id="SSF52540">
    <property type="entry name" value="P-loop containing nucleoside triphosphate hydrolases"/>
    <property type="match status" value="1"/>
</dbReference>
<dbReference type="AlphaFoldDB" id="A0A0B4X7I7"/>
<dbReference type="InterPro" id="IPR027417">
    <property type="entry name" value="P-loop_NTPase"/>
</dbReference>
<dbReference type="Proteomes" id="UP000031368">
    <property type="component" value="Plasmid pRgalR602b"/>
</dbReference>